<name>A0ABT4YDA8_METRE</name>
<accession>A0ABT4YDA8</accession>
<proteinExistence type="predicted"/>
<evidence type="ECO:0000313" key="1">
    <source>
        <dbReference type="EMBL" id="MDA8486870.1"/>
    </source>
</evidence>
<dbReference type="Gene3D" id="3.30.420.10">
    <property type="entry name" value="Ribonuclease H-like superfamily/Ribonuclease H"/>
    <property type="match status" value="1"/>
</dbReference>
<organism evidence="1 2">
    <name type="scientific">Metapseudomonas resinovorans</name>
    <name type="common">Pseudomonas resinovorans</name>
    <dbReference type="NCBI Taxonomy" id="53412"/>
    <lineage>
        <taxon>Bacteria</taxon>
        <taxon>Pseudomonadati</taxon>
        <taxon>Pseudomonadota</taxon>
        <taxon>Gammaproteobacteria</taxon>
        <taxon>Pseudomonadales</taxon>
        <taxon>Pseudomonadaceae</taxon>
        <taxon>Metapseudomonas</taxon>
    </lineage>
</organism>
<reference evidence="1 2" key="1">
    <citation type="submission" date="2022-07" db="EMBL/GenBank/DDBJ databases">
        <title>Genome Analysis of Selected Gammaproteobacteria from Nigerian Food snails.</title>
        <authorList>
            <person name="Okafor A.C."/>
        </authorList>
    </citation>
    <scope>NUCLEOTIDE SEQUENCE [LARGE SCALE GENOMIC DNA]</scope>
    <source>
        <strain evidence="1 2">Awg 2</strain>
    </source>
</reference>
<protein>
    <submittedName>
        <fullName evidence="1">Uncharacterized protein</fullName>
    </submittedName>
</protein>
<comment type="caution">
    <text evidence="1">The sequence shown here is derived from an EMBL/GenBank/DDBJ whole genome shotgun (WGS) entry which is preliminary data.</text>
</comment>
<evidence type="ECO:0000313" key="2">
    <source>
        <dbReference type="Proteomes" id="UP001211689"/>
    </source>
</evidence>
<keyword evidence="2" id="KW-1185">Reference proteome</keyword>
<dbReference type="EMBL" id="JANEWF010000078">
    <property type="protein sequence ID" value="MDA8486870.1"/>
    <property type="molecule type" value="Genomic_DNA"/>
</dbReference>
<gene>
    <name evidence="1" type="ORF">NNO07_27755</name>
</gene>
<dbReference type="Proteomes" id="UP001211689">
    <property type="component" value="Unassembled WGS sequence"/>
</dbReference>
<dbReference type="InterPro" id="IPR036397">
    <property type="entry name" value="RNaseH_sf"/>
</dbReference>
<dbReference type="RefSeq" id="WP_271472632.1">
    <property type="nucleotide sequence ID" value="NZ_JANEWF010000078.1"/>
</dbReference>
<sequence>MLAMHDKGARQFFDRMLPRTCRHREGLQPMDIVVGDVPPIDILLTCADGSTATPRAIAWLGVATRRLHAALV</sequence>